<sequence>MSSLPPTKLPPSVILRTKKIEKSPIRISFPKFLPGDFSFVQLSATSSPLSTWLPLQFLLLARQRKSAKNQHFNLSVTPFYLRALFTGG</sequence>
<evidence type="ECO:0000313" key="1">
    <source>
        <dbReference type="EMBL" id="KAG8186104.1"/>
    </source>
</evidence>
<reference evidence="1 2" key="1">
    <citation type="journal article" date="2022" name="Nat. Ecol. Evol.">
        <title>A masculinizing supergene underlies an exaggerated male reproductive morph in a spider.</title>
        <authorList>
            <person name="Hendrickx F."/>
            <person name="De Corte Z."/>
            <person name="Sonet G."/>
            <person name="Van Belleghem S.M."/>
            <person name="Kostlbacher S."/>
            <person name="Vangestel C."/>
        </authorList>
    </citation>
    <scope>NUCLEOTIDE SEQUENCE [LARGE SCALE GENOMIC DNA]</scope>
    <source>
        <strain evidence="1">W744_W776</strain>
    </source>
</reference>
<dbReference type="EMBL" id="JAFNEN010000312">
    <property type="protein sequence ID" value="KAG8186104.1"/>
    <property type="molecule type" value="Genomic_DNA"/>
</dbReference>
<dbReference type="Proteomes" id="UP000827092">
    <property type="component" value="Unassembled WGS sequence"/>
</dbReference>
<comment type="caution">
    <text evidence="1">The sequence shown here is derived from an EMBL/GenBank/DDBJ whole genome shotgun (WGS) entry which is preliminary data.</text>
</comment>
<proteinExistence type="predicted"/>
<keyword evidence="2" id="KW-1185">Reference proteome</keyword>
<accession>A0AAV6UPI9</accession>
<gene>
    <name evidence="1" type="ORF">JTE90_003186</name>
</gene>
<protein>
    <submittedName>
        <fullName evidence="1">Uncharacterized protein</fullName>
    </submittedName>
</protein>
<name>A0AAV6UPI9_9ARAC</name>
<dbReference type="AlphaFoldDB" id="A0AAV6UPI9"/>
<organism evidence="1 2">
    <name type="scientific">Oedothorax gibbosus</name>
    <dbReference type="NCBI Taxonomy" id="931172"/>
    <lineage>
        <taxon>Eukaryota</taxon>
        <taxon>Metazoa</taxon>
        <taxon>Ecdysozoa</taxon>
        <taxon>Arthropoda</taxon>
        <taxon>Chelicerata</taxon>
        <taxon>Arachnida</taxon>
        <taxon>Araneae</taxon>
        <taxon>Araneomorphae</taxon>
        <taxon>Entelegynae</taxon>
        <taxon>Araneoidea</taxon>
        <taxon>Linyphiidae</taxon>
        <taxon>Erigoninae</taxon>
        <taxon>Oedothorax</taxon>
    </lineage>
</organism>
<evidence type="ECO:0000313" key="2">
    <source>
        <dbReference type="Proteomes" id="UP000827092"/>
    </source>
</evidence>